<evidence type="ECO:0000256" key="11">
    <source>
        <dbReference type="ARBA" id="ARBA00023136"/>
    </source>
</evidence>
<comment type="caution">
    <text evidence="15">The sequence shown here is derived from an EMBL/GenBank/DDBJ whole genome shotgun (WGS) entry which is preliminary data.</text>
</comment>
<evidence type="ECO:0000313" key="16">
    <source>
        <dbReference type="Proteomes" id="UP001642540"/>
    </source>
</evidence>
<keyword evidence="6 14" id="KW-0812">Transmembrane</keyword>
<evidence type="ECO:0000256" key="9">
    <source>
        <dbReference type="ARBA" id="ARBA00022989"/>
    </source>
</evidence>
<organism evidence="15 16">
    <name type="scientific">Orchesella dallaii</name>
    <dbReference type="NCBI Taxonomy" id="48710"/>
    <lineage>
        <taxon>Eukaryota</taxon>
        <taxon>Metazoa</taxon>
        <taxon>Ecdysozoa</taxon>
        <taxon>Arthropoda</taxon>
        <taxon>Hexapoda</taxon>
        <taxon>Collembola</taxon>
        <taxon>Entomobryomorpha</taxon>
        <taxon>Entomobryoidea</taxon>
        <taxon>Orchesellidae</taxon>
        <taxon>Orchesellinae</taxon>
        <taxon>Orchesella</taxon>
    </lineage>
</organism>
<keyword evidence="11 14" id="KW-0472">Membrane</keyword>
<comment type="similarity">
    <text evidence="2 14">Belongs to the complex I NDUFA13 subunit family.</text>
</comment>
<accession>A0ABP1Q7V8</accession>
<sequence length="150" mass="18017">MSGTTIKQDLPPPGGYKPINYLRVPAKTYFSGVQMFVLFNVVTFGGLYIWSYTHEKLKRLKTEDRASRLALQPMLYAEKDRLYMKRLRKLREEEEELMKDVPGWVVGTYWGEPIYQTRPENEWHEIQVTEYMAHSPHYKQQYINNFFKWL</sequence>
<keyword evidence="8 14" id="KW-0249">Electron transport</keyword>
<reference evidence="15 16" key="1">
    <citation type="submission" date="2024-08" db="EMBL/GenBank/DDBJ databases">
        <authorList>
            <person name="Cucini C."/>
            <person name="Frati F."/>
        </authorList>
    </citation>
    <scope>NUCLEOTIDE SEQUENCE [LARGE SCALE GENOMIC DNA]</scope>
</reference>
<evidence type="ECO:0000313" key="15">
    <source>
        <dbReference type="EMBL" id="CAL8092661.1"/>
    </source>
</evidence>
<comment type="function">
    <text evidence="12">Accessory subunit of the mitochondrial membrane respiratory chain NADH dehydrogenase (Complex I), that is believed not to be involved in catalysis. Complex I functions in the transfer of electrons from NADH to the respiratory chain. The immediate electron acceptor for the enzyme is believed to be ubiquinone. Involved in the interferon/all-trans-retinoic acid (IFN/RA) induced cell death. This apoptotic activity is inhibited by interaction with viral IRF1. Prevents the transactivation of STAT3 target genes. May play a role in CARD15-mediated innate mucosal responses and serve to regulate intestinal epithelial cell responses to microbes.</text>
</comment>
<keyword evidence="9 14" id="KW-1133">Transmembrane helix</keyword>
<dbReference type="PANTHER" id="PTHR12966:SF0">
    <property type="entry name" value="NADH DEHYDROGENASE [UBIQUINONE] 1 ALPHA SUBCOMPLEX SUBUNIT 13"/>
    <property type="match status" value="1"/>
</dbReference>
<keyword evidence="5 14" id="KW-0679">Respiratory chain</keyword>
<evidence type="ECO:0000256" key="13">
    <source>
        <dbReference type="ARBA" id="ARBA00046797"/>
    </source>
</evidence>
<dbReference type="PANTHER" id="PTHR12966">
    <property type="entry name" value="NADH DEHYDROGENASE UBIQUINONE 1 ALPHA SUBCOMPLEX SUBUNIT 13"/>
    <property type="match status" value="1"/>
</dbReference>
<evidence type="ECO:0000256" key="3">
    <source>
        <dbReference type="ARBA" id="ARBA00018192"/>
    </source>
</evidence>
<comment type="subcellular location">
    <subcellularLocation>
        <location evidence="1 14">Mitochondrion inner membrane</location>
        <topology evidence="1 14">Single-pass membrane protein</topology>
        <orientation evidence="1 14">Matrix side</orientation>
    </subcellularLocation>
</comment>
<keyword evidence="7 14" id="KW-0999">Mitochondrion inner membrane</keyword>
<gene>
    <name evidence="15" type="ORF">ODALV1_LOCUS8291</name>
</gene>
<dbReference type="EMBL" id="CAXLJM020000025">
    <property type="protein sequence ID" value="CAL8092661.1"/>
    <property type="molecule type" value="Genomic_DNA"/>
</dbReference>
<evidence type="ECO:0000256" key="12">
    <source>
        <dbReference type="ARBA" id="ARBA00045908"/>
    </source>
</evidence>
<comment type="function">
    <text evidence="14">Complex I functions in the transfer of electrons from NADH to the respiratory chain. Accessory subunit of the mitochondrial membrane respiratory chain NADH dehydrogenase (Complex I), that is believed not to be involved in catalysis.</text>
</comment>
<evidence type="ECO:0000256" key="10">
    <source>
        <dbReference type="ARBA" id="ARBA00023128"/>
    </source>
</evidence>
<keyword evidence="16" id="KW-1185">Reference proteome</keyword>
<dbReference type="InterPro" id="IPR009346">
    <property type="entry name" value="GRIM-19"/>
</dbReference>
<comment type="subunit">
    <text evidence="13">Complex I is composed of 45 different subunits. Interacts with CARD15, but not with CARD4. Interacts with STAT3, but not with STAT1, STAT2 and STAT5A. Interacts with OLFM4.</text>
</comment>
<evidence type="ECO:0000256" key="5">
    <source>
        <dbReference type="ARBA" id="ARBA00022660"/>
    </source>
</evidence>
<evidence type="ECO:0000256" key="14">
    <source>
        <dbReference type="RuleBase" id="RU368034"/>
    </source>
</evidence>
<protein>
    <recommendedName>
        <fullName evidence="3 14">NADH dehydrogenase [ubiquinone] 1 alpha subcomplex subunit 13</fullName>
    </recommendedName>
</protein>
<evidence type="ECO:0000256" key="7">
    <source>
        <dbReference type="ARBA" id="ARBA00022792"/>
    </source>
</evidence>
<dbReference type="Proteomes" id="UP001642540">
    <property type="component" value="Unassembled WGS sequence"/>
</dbReference>
<feature type="transmembrane region" description="Helical" evidence="14">
    <location>
        <begin position="29"/>
        <end position="50"/>
    </location>
</feature>
<evidence type="ECO:0000256" key="1">
    <source>
        <dbReference type="ARBA" id="ARBA00004298"/>
    </source>
</evidence>
<evidence type="ECO:0000256" key="6">
    <source>
        <dbReference type="ARBA" id="ARBA00022692"/>
    </source>
</evidence>
<name>A0ABP1Q7V8_9HEXA</name>
<keyword evidence="10 14" id="KW-0496">Mitochondrion</keyword>
<evidence type="ECO:0000256" key="8">
    <source>
        <dbReference type="ARBA" id="ARBA00022982"/>
    </source>
</evidence>
<dbReference type="Pfam" id="PF06212">
    <property type="entry name" value="GRIM-19"/>
    <property type="match status" value="1"/>
</dbReference>
<proteinExistence type="inferred from homology"/>
<keyword evidence="4 14" id="KW-0813">Transport</keyword>
<evidence type="ECO:0000256" key="2">
    <source>
        <dbReference type="ARBA" id="ARBA00007312"/>
    </source>
</evidence>
<evidence type="ECO:0000256" key="4">
    <source>
        <dbReference type="ARBA" id="ARBA00022448"/>
    </source>
</evidence>